<dbReference type="InterPro" id="IPR000620">
    <property type="entry name" value="EamA_dom"/>
</dbReference>
<keyword evidence="4" id="KW-1003">Cell membrane</keyword>
<feature type="transmembrane region" description="Helical" evidence="8">
    <location>
        <begin position="105"/>
        <end position="122"/>
    </location>
</feature>
<dbReference type="Proteomes" id="UP001232992">
    <property type="component" value="Unassembled WGS sequence"/>
</dbReference>
<gene>
    <name evidence="10" type="primary">rarD</name>
    <name evidence="10" type="ORF">PMH09_17155</name>
</gene>
<dbReference type="EMBL" id="JAQOSQ010000022">
    <property type="protein sequence ID" value="MDJ1184919.1"/>
    <property type="molecule type" value="Genomic_DNA"/>
</dbReference>
<feature type="transmembrane region" description="Helical" evidence="8">
    <location>
        <begin position="273"/>
        <end position="292"/>
    </location>
</feature>
<feature type="transmembrane region" description="Helical" evidence="8">
    <location>
        <begin position="210"/>
        <end position="230"/>
    </location>
</feature>
<keyword evidence="11" id="KW-1185">Reference proteome</keyword>
<dbReference type="SUPFAM" id="SSF103481">
    <property type="entry name" value="Multidrug resistance efflux transporter EmrE"/>
    <property type="match status" value="2"/>
</dbReference>
<dbReference type="NCBIfam" id="TIGR00688">
    <property type="entry name" value="rarD"/>
    <property type="match status" value="1"/>
</dbReference>
<evidence type="ECO:0000256" key="4">
    <source>
        <dbReference type="ARBA" id="ARBA00022475"/>
    </source>
</evidence>
<protein>
    <submittedName>
        <fullName evidence="10">EamA family transporter RarD</fullName>
    </submittedName>
</protein>
<evidence type="ECO:0000256" key="5">
    <source>
        <dbReference type="ARBA" id="ARBA00022692"/>
    </source>
</evidence>
<comment type="similarity">
    <text evidence="2">Belongs to the EamA transporter family.</text>
</comment>
<reference evidence="10 11" key="1">
    <citation type="submission" date="2023-01" db="EMBL/GenBank/DDBJ databases">
        <title>Novel diversity within Roseofilum (Cyanobacteria; Desertifilaceae) from marine benthic mats with descriptions of four novel species.</title>
        <authorList>
            <person name="Wang Y."/>
            <person name="Berthold D.E."/>
            <person name="Hu J."/>
            <person name="Lefler F.W."/>
            <person name="Laughinghouse H.D. IV."/>
        </authorList>
    </citation>
    <scope>NUCLEOTIDE SEQUENCE [LARGE SCALE GENOMIC DNA]</scope>
    <source>
        <strain evidence="10 11">BLCC-M143</strain>
    </source>
</reference>
<feature type="transmembrane region" description="Helical" evidence="8">
    <location>
        <begin position="74"/>
        <end position="93"/>
    </location>
</feature>
<sequence length="304" mass="33934">MRSLPRFNLGLLYAVLAYGWWGFLPIYLKFFTSIPAIEVLCHRVVWSAVLLLSILWIQGQLIEFKKLWRSPKTWLILLFTATLLSANWGIYIYGVNTDRVLEASLGYFINPLFSVLLGFVVLRERLNLWQILAVFVATLGVGNLIVQFGQIPWIALGLTFTFGLYGLTRKMAALKPIPGLAGETVLMAPIALAFLAHGFTTGTGNFGRNIVLDLLFIGCGVVTSMPLIWFNQAAQRLHLSTLGLMQYIGPSLQLALAVFLYREPFTKTHAISFGLIWTALAIYSINSLWQVMGSGDRSPMARRG</sequence>
<organism evidence="10 11">
    <name type="scientific">Roseofilum casamattae BLCC-M143</name>
    <dbReference type="NCBI Taxonomy" id="3022442"/>
    <lineage>
        <taxon>Bacteria</taxon>
        <taxon>Bacillati</taxon>
        <taxon>Cyanobacteriota</taxon>
        <taxon>Cyanophyceae</taxon>
        <taxon>Desertifilales</taxon>
        <taxon>Desertifilaceae</taxon>
        <taxon>Roseofilum</taxon>
        <taxon>Roseofilum casamattae</taxon>
    </lineage>
</organism>
<comment type="caution">
    <text evidence="10">The sequence shown here is derived from an EMBL/GenBank/DDBJ whole genome shotgun (WGS) entry which is preliminary data.</text>
</comment>
<evidence type="ECO:0000256" key="3">
    <source>
        <dbReference type="ARBA" id="ARBA00022448"/>
    </source>
</evidence>
<feature type="domain" description="EamA" evidence="9">
    <location>
        <begin position="9"/>
        <end position="141"/>
    </location>
</feature>
<feature type="transmembrane region" description="Helical" evidence="8">
    <location>
        <begin position="151"/>
        <end position="168"/>
    </location>
</feature>
<dbReference type="PANTHER" id="PTHR22911:SF137">
    <property type="entry name" value="SOLUTE CARRIER FAMILY 35 MEMBER G2-RELATED"/>
    <property type="match status" value="1"/>
</dbReference>
<name>A0ABT7C0D6_9CYAN</name>
<keyword evidence="7 8" id="KW-0472">Membrane</keyword>
<keyword evidence="6 8" id="KW-1133">Transmembrane helix</keyword>
<dbReference type="Pfam" id="PF00892">
    <property type="entry name" value="EamA"/>
    <property type="match status" value="1"/>
</dbReference>
<feature type="transmembrane region" description="Helical" evidence="8">
    <location>
        <begin position="242"/>
        <end position="261"/>
    </location>
</feature>
<proteinExistence type="inferred from homology"/>
<evidence type="ECO:0000256" key="7">
    <source>
        <dbReference type="ARBA" id="ARBA00023136"/>
    </source>
</evidence>
<evidence type="ECO:0000313" key="10">
    <source>
        <dbReference type="EMBL" id="MDJ1184919.1"/>
    </source>
</evidence>
<feature type="transmembrane region" description="Helical" evidence="8">
    <location>
        <begin position="180"/>
        <end position="198"/>
    </location>
</feature>
<feature type="transmembrane region" description="Helical" evidence="8">
    <location>
        <begin position="129"/>
        <end position="145"/>
    </location>
</feature>
<feature type="transmembrane region" description="Helical" evidence="8">
    <location>
        <begin position="7"/>
        <end position="24"/>
    </location>
</feature>
<accession>A0ABT7C0D6</accession>
<keyword evidence="5 8" id="KW-0812">Transmembrane</keyword>
<keyword evidence="3" id="KW-0813">Transport</keyword>
<evidence type="ECO:0000259" key="9">
    <source>
        <dbReference type="Pfam" id="PF00892"/>
    </source>
</evidence>
<evidence type="ECO:0000256" key="2">
    <source>
        <dbReference type="ARBA" id="ARBA00007362"/>
    </source>
</evidence>
<evidence type="ECO:0000256" key="8">
    <source>
        <dbReference type="SAM" id="Phobius"/>
    </source>
</evidence>
<dbReference type="InterPro" id="IPR037185">
    <property type="entry name" value="EmrE-like"/>
</dbReference>
<evidence type="ECO:0000313" key="11">
    <source>
        <dbReference type="Proteomes" id="UP001232992"/>
    </source>
</evidence>
<dbReference type="InterPro" id="IPR004626">
    <property type="entry name" value="RarD"/>
</dbReference>
<feature type="transmembrane region" description="Helical" evidence="8">
    <location>
        <begin position="44"/>
        <end position="62"/>
    </location>
</feature>
<comment type="subcellular location">
    <subcellularLocation>
        <location evidence="1">Cell membrane</location>
        <topology evidence="1">Multi-pass membrane protein</topology>
    </subcellularLocation>
</comment>
<dbReference type="PANTHER" id="PTHR22911">
    <property type="entry name" value="ACYL-MALONYL CONDENSING ENZYME-RELATED"/>
    <property type="match status" value="1"/>
</dbReference>
<evidence type="ECO:0000256" key="6">
    <source>
        <dbReference type="ARBA" id="ARBA00022989"/>
    </source>
</evidence>
<evidence type="ECO:0000256" key="1">
    <source>
        <dbReference type="ARBA" id="ARBA00004651"/>
    </source>
</evidence>
<dbReference type="RefSeq" id="WP_283759576.1">
    <property type="nucleotide sequence ID" value="NZ_JAQOSQ010000022.1"/>
</dbReference>